<feature type="region of interest" description="Disordered" evidence="1">
    <location>
        <begin position="1"/>
        <end position="24"/>
    </location>
</feature>
<reference evidence="2" key="1">
    <citation type="submission" date="2019-12" db="EMBL/GenBank/DDBJ databases">
        <title>Genome sequencing and annotation of Brassica cretica.</title>
        <authorList>
            <person name="Studholme D.J."/>
            <person name="Sarris P.F."/>
        </authorList>
    </citation>
    <scope>NUCLEOTIDE SEQUENCE</scope>
    <source>
        <strain evidence="2">PFS-102/07</strain>
        <tissue evidence="2">Leaf</tissue>
    </source>
</reference>
<feature type="compositionally biased region" description="Acidic residues" evidence="1">
    <location>
        <begin position="9"/>
        <end position="24"/>
    </location>
</feature>
<dbReference type="InterPro" id="IPR012337">
    <property type="entry name" value="RNaseH-like_sf"/>
</dbReference>
<dbReference type="EMBL" id="QGKY02001015">
    <property type="protein sequence ID" value="KAF2571232.1"/>
    <property type="molecule type" value="Genomic_DNA"/>
</dbReference>
<name>A0A8S9IP54_BRACR</name>
<protein>
    <submittedName>
        <fullName evidence="2">Uncharacterized protein</fullName>
    </submittedName>
</protein>
<gene>
    <name evidence="2" type="ORF">F2Q70_00001480</name>
</gene>
<proteinExistence type="predicted"/>
<organism evidence="2">
    <name type="scientific">Brassica cretica</name>
    <name type="common">Mustard</name>
    <dbReference type="NCBI Taxonomy" id="69181"/>
    <lineage>
        <taxon>Eukaryota</taxon>
        <taxon>Viridiplantae</taxon>
        <taxon>Streptophyta</taxon>
        <taxon>Embryophyta</taxon>
        <taxon>Tracheophyta</taxon>
        <taxon>Spermatophyta</taxon>
        <taxon>Magnoliopsida</taxon>
        <taxon>eudicotyledons</taxon>
        <taxon>Gunneridae</taxon>
        <taxon>Pentapetalae</taxon>
        <taxon>rosids</taxon>
        <taxon>malvids</taxon>
        <taxon>Brassicales</taxon>
        <taxon>Brassicaceae</taxon>
        <taxon>Brassiceae</taxon>
        <taxon>Brassica</taxon>
    </lineage>
</organism>
<dbReference type="SUPFAM" id="SSF53098">
    <property type="entry name" value="Ribonuclease H-like"/>
    <property type="match status" value="1"/>
</dbReference>
<accession>A0A8S9IP54</accession>
<comment type="caution">
    <text evidence="2">The sequence shown here is derived from an EMBL/GenBank/DDBJ whole genome shotgun (WGS) entry which is preliminary data.</text>
</comment>
<sequence length="250" mass="27890">MMKNQNSDDSTDDFEYDFEDDEGNETDAHKAMPNWLQINPITIRKEILKLHETQKIKAKKFLKDFQGKLTLSYEWMISASARDFTCLTAHFIDDNFNVRSWILGFTTGASIPLDDIYVNHFRKAVQDLEVEDKVSTILLPNRAGFDEKNVDAISVREFSLGYLGSKLVLDLGVSAGVGLRVLGPSHISIASGPSVLPKPKLCSQISTSLVKARSWPTSMNPRADSLTPWSLLSSCERKTSVSTLSLSMIV</sequence>
<evidence type="ECO:0000313" key="2">
    <source>
        <dbReference type="EMBL" id="KAF2571232.1"/>
    </source>
</evidence>
<dbReference type="AlphaFoldDB" id="A0A8S9IP54"/>
<evidence type="ECO:0000256" key="1">
    <source>
        <dbReference type="SAM" id="MobiDB-lite"/>
    </source>
</evidence>